<dbReference type="AlphaFoldDB" id="A0A3Q3WNM5"/>
<dbReference type="InterPro" id="IPR001810">
    <property type="entry name" value="F-box_dom"/>
</dbReference>
<evidence type="ECO:0000313" key="11">
    <source>
        <dbReference type="Ensembl" id="ENSMMOP00000016693.1"/>
    </source>
</evidence>
<keyword evidence="3" id="KW-0677">Repeat</keyword>
<evidence type="ECO:0000256" key="4">
    <source>
        <dbReference type="ARBA" id="ARBA00022771"/>
    </source>
</evidence>
<sequence>MISRSHVYTRLRRCCACMRTECGECHFCKDMKKFGGPGRMKQSCLLRQCTAPVLPHTAVCFACGEAGKEDTVDSEEEKFSLSLMECTICNEIIHPSCLKMGKAEGIINDEIPNCWECPKCHKEGKTSKVRVGPGAQPRSHHREKLERFKRMCLLERRPESSSSSSSSSESDSESDSDDSLRGEQAGGVSSPSSSSPPSRLAPRSQMMKRSPPAVPSPPRPVQMERHLVRPPPTCPEPSCLPLDSGSSHIMTRDVWLRVFTHLSQRELCVCMRVCRTWSRWCCDKRLWMKIDLSRQRSITPPMLSGIIRRQPVSLNLGYTNISKKQLMWLINRLQGLVELNVPGCPWSVVSALCQAVCPCLKLLDLSRVEDLKDSHLRELLAPPPDTRTGETHTTRVGRFQNVTDLRLAGLELTDASSRLLVRFVPHLTRLDLSQCGNITDQTVHTLTTPISPLRESLTHLNLAGCVKVTEQCLQLLRRCTSLQTVDLRSCSLLSSETAEPEGVGVRRSPLPPWRLSLQELAPRQRSGEA</sequence>
<evidence type="ECO:0000256" key="6">
    <source>
        <dbReference type="ARBA" id="ARBA00023125"/>
    </source>
</evidence>
<dbReference type="PANTHER" id="PTHR23123">
    <property type="entry name" value="PHD/F-BOX CONTAINING PROTEIN"/>
    <property type="match status" value="1"/>
</dbReference>
<dbReference type="InterPro" id="IPR006553">
    <property type="entry name" value="Leu-rich_rpt_Cys-con_subtyp"/>
</dbReference>
<dbReference type="InterPro" id="IPR002857">
    <property type="entry name" value="Znf_CXXC"/>
</dbReference>
<evidence type="ECO:0000259" key="9">
    <source>
        <dbReference type="PROSITE" id="PS50016"/>
    </source>
</evidence>
<dbReference type="InterPro" id="IPR019787">
    <property type="entry name" value="Znf_PHD-finger"/>
</dbReference>
<dbReference type="InterPro" id="IPR050690">
    <property type="entry name" value="JHDM1_Histone_Demethylase"/>
</dbReference>
<evidence type="ECO:0000256" key="1">
    <source>
        <dbReference type="ARBA" id="ARBA00022614"/>
    </source>
</evidence>
<dbReference type="Pfam" id="PF12937">
    <property type="entry name" value="F-box-like"/>
    <property type="match status" value="1"/>
</dbReference>
<dbReference type="SUPFAM" id="SSF57903">
    <property type="entry name" value="FYVE/PHD zinc finger"/>
    <property type="match status" value="1"/>
</dbReference>
<protein>
    <submittedName>
        <fullName evidence="11">Uncharacterized protein</fullName>
    </submittedName>
</protein>
<keyword evidence="12" id="KW-1185">Reference proteome</keyword>
<dbReference type="PROSITE" id="PS51058">
    <property type="entry name" value="ZF_CXXC"/>
    <property type="match status" value="1"/>
</dbReference>
<feature type="compositionally biased region" description="Basic and acidic residues" evidence="8">
    <location>
        <begin position="143"/>
        <end position="159"/>
    </location>
</feature>
<keyword evidence="4 7" id="KW-0863">Zinc-finger</keyword>
<dbReference type="SUPFAM" id="SSF52047">
    <property type="entry name" value="RNI-like"/>
    <property type="match status" value="1"/>
</dbReference>
<evidence type="ECO:0000256" key="2">
    <source>
        <dbReference type="ARBA" id="ARBA00022723"/>
    </source>
</evidence>
<feature type="domain" description="PHD-type" evidence="9">
    <location>
        <begin position="57"/>
        <end position="123"/>
    </location>
</feature>
<dbReference type="GO" id="GO:0008270">
    <property type="term" value="F:zinc ion binding"/>
    <property type="evidence" value="ECO:0007669"/>
    <property type="project" value="UniProtKB-KW"/>
</dbReference>
<accession>A0A3Q3WNM5</accession>
<organism evidence="11 12">
    <name type="scientific">Mola mola</name>
    <name type="common">Ocean sunfish</name>
    <name type="synonym">Tetraodon mola</name>
    <dbReference type="NCBI Taxonomy" id="94237"/>
    <lineage>
        <taxon>Eukaryota</taxon>
        <taxon>Metazoa</taxon>
        <taxon>Chordata</taxon>
        <taxon>Craniata</taxon>
        <taxon>Vertebrata</taxon>
        <taxon>Euteleostomi</taxon>
        <taxon>Actinopterygii</taxon>
        <taxon>Neopterygii</taxon>
        <taxon>Teleostei</taxon>
        <taxon>Neoteleostei</taxon>
        <taxon>Acanthomorphata</taxon>
        <taxon>Eupercaria</taxon>
        <taxon>Tetraodontiformes</taxon>
        <taxon>Molidae</taxon>
        <taxon>Mola</taxon>
    </lineage>
</organism>
<evidence type="ECO:0000259" key="10">
    <source>
        <dbReference type="PROSITE" id="PS51058"/>
    </source>
</evidence>
<dbReference type="Pfam" id="PF16866">
    <property type="entry name" value="PHD_4"/>
    <property type="match status" value="1"/>
</dbReference>
<dbReference type="InterPro" id="IPR032675">
    <property type="entry name" value="LRR_dom_sf"/>
</dbReference>
<name>A0A3Q3WNM5_MOLML</name>
<dbReference type="FunFam" id="3.30.40.10:FF:000020">
    <property type="entry name" value="lysine-specific demethylase 2B isoform X1"/>
    <property type="match status" value="1"/>
</dbReference>
<reference evidence="11" key="2">
    <citation type="submission" date="2025-09" db="UniProtKB">
        <authorList>
            <consortium name="Ensembl"/>
        </authorList>
    </citation>
    <scope>IDENTIFICATION</scope>
</reference>
<feature type="compositionally biased region" description="Low complexity" evidence="8">
    <location>
        <begin position="160"/>
        <end position="169"/>
    </location>
</feature>
<feature type="region of interest" description="Disordered" evidence="8">
    <location>
        <begin position="125"/>
        <end position="227"/>
    </location>
</feature>
<dbReference type="SMART" id="SM00367">
    <property type="entry name" value="LRR_CC"/>
    <property type="match status" value="4"/>
</dbReference>
<keyword evidence="6" id="KW-0238">DNA-binding</keyword>
<dbReference type="GO" id="GO:0003677">
    <property type="term" value="F:DNA binding"/>
    <property type="evidence" value="ECO:0007669"/>
    <property type="project" value="UniProtKB-KW"/>
</dbReference>
<dbReference type="Ensembl" id="ENSMMOT00000016970.1">
    <property type="protein sequence ID" value="ENSMMOP00000016693.1"/>
    <property type="gene ID" value="ENSMMOG00000012717.1"/>
</dbReference>
<feature type="compositionally biased region" description="Low complexity" evidence="8">
    <location>
        <begin position="189"/>
        <end position="198"/>
    </location>
</feature>
<evidence type="ECO:0000256" key="3">
    <source>
        <dbReference type="ARBA" id="ARBA00022737"/>
    </source>
</evidence>
<evidence type="ECO:0000256" key="5">
    <source>
        <dbReference type="ARBA" id="ARBA00022833"/>
    </source>
</evidence>
<dbReference type="PROSITE" id="PS50016">
    <property type="entry name" value="ZF_PHD_2"/>
    <property type="match status" value="1"/>
</dbReference>
<proteinExistence type="predicted"/>
<evidence type="ECO:0000256" key="8">
    <source>
        <dbReference type="SAM" id="MobiDB-lite"/>
    </source>
</evidence>
<keyword evidence="1" id="KW-0433">Leucine-rich repeat</keyword>
<dbReference type="InterPro" id="IPR013083">
    <property type="entry name" value="Znf_RING/FYVE/PHD"/>
</dbReference>
<feature type="domain" description="CXXC-type" evidence="10">
    <location>
        <begin position="1"/>
        <end position="50"/>
    </location>
</feature>
<evidence type="ECO:0000313" key="12">
    <source>
        <dbReference type="Proteomes" id="UP000261620"/>
    </source>
</evidence>
<dbReference type="CDD" id="cd22180">
    <property type="entry name" value="F-box_FBXL10"/>
    <property type="match status" value="1"/>
</dbReference>
<dbReference type="Proteomes" id="UP000261620">
    <property type="component" value="Unplaced"/>
</dbReference>
<evidence type="ECO:0000256" key="7">
    <source>
        <dbReference type="PROSITE-ProRule" id="PRU00509"/>
    </source>
</evidence>
<dbReference type="Pfam" id="PF02008">
    <property type="entry name" value="zf-CXXC"/>
    <property type="match status" value="1"/>
</dbReference>
<dbReference type="Gene3D" id="3.30.40.10">
    <property type="entry name" value="Zinc/RING finger domain, C3HC4 (zinc finger)"/>
    <property type="match status" value="1"/>
</dbReference>
<keyword evidence="2" id="KW-0479">Metal-binding</keyword>
<dbReference type="InterPro" id="IPR011011">
    <property type="entry name" value="Znf_FYVE_PHD"/>
</dbReference>
<keyword evidence="5" id="KW-0862">Zinc</keyword>
<reference evidence="11" key="1">
    <citation type="submission" date="2025-08" db="UniProtKB">
        <authorList>
            <consortium name="Ensembl"/>
        </authorList>
    </citation>
    <scope>IDENTIFICATION</scope>
</reference>
<dbReference type="Gene3D" id="3.80.10.10">
    <property type="entry name" value="Ribonuclease Inhibitor"/>
    <property type="match status" value="1"/>
</dbReference>